<organism evidence="1">
    <name type="scientific">marine sediment metagenome</name>
    <dbReference type="NCBI Taxonomy" id="412755"/>
    <lineage>
        <taxon>unclassified sequences</taxon>
        <taxon>metagenomes</taxon>
        <taxon>ecological metagenomes</taxon>
    </lineage>
</organism>
<name>X0Z201_9ZZZZ</name>
<dbReference type="EMBL" id="BART01006417">
    <property type="protein sequence ID" value="GAG63195.1"/>
    <property type="molecule type" value="Genomic_DNA"/>
</dbReference>
<gene>
    <name evidence="1" type="ORF">S01H4_14642</name>
</gene>
<evidence type="ECO:0000313" key="1">
    <source>
        <dbReference type="EMBL" id="GAG63195.1"/>
    </source>
</evidence>
<protein>
    <recommendedName>
        <fullName evidence="2">Serpin domain-containing protein</fullName>
    </recommendedName>
</protein>
<comment type="caution">
    <text evidence="1">The sequence shown here is derived from an EMBL/GenBank/DDBJ whole genome shotgun (WGS) entry which is preliminary data.</text>
</comment>
<sequence>IKFNLDERGAELESDATAVFGGMPFRHFSFTKPFLVLLMRKGAEKPYFVLWVANAEVLVSGD</sequence>
<accession>X0Z201</accession>
<reference evidence="1" key="1">
    <citation type="journal article" date="2014" name="Front. Microbiol.">
        <title>High frequency of phylogenetically diverse reductive dehalogenase-homologous genes in deep subseafloor sedimentary metagenomes.</title>
        <authorList>
            <person name="Kawai M."/>
            <person name="Futagami T."/>
            <person name="Toyoda A."/>
            <person name="Takaki Y."/>
            <person name="Nishi S."/>
            <person name="Hori S."/>
            <person name="Arai W."/>
            <person name="Tsubouchi T."/>
            <person name="Morono Y."/>
            <person name="Uchiyama I."/>
            <person name="Ito T."/>
            <person name="Fujiyama A."/>
            <person name="Inagaki F."/>
            <person name="Takami H."/>
        </authorList>
    </citation>
    <scope>NUCLEOTIDE SEQUENCE</scope>
    <source>
        <strain evidence="1">Expedition CK06-06</strain>
    </source>
</reference>
<feature type="non-terminal residue" evidence="1">
    <location>
        <position position="1"/>
    </location>
</feature>
<proteinExistence type="predicted"/>
<dbReference type="AlphaFoldDB" id="X0Z201"/>
<evidence type="ECO:0008006" key="2">
    <source>
        <dbReference type="Google" id="ProtNLM"/>
    </source>
</evidence>